<dbReference type="InterPro" id="IPR014729">
    <property type="entry name" value="Rossmann-like_a/b/a_fold"/>
</dbReference>
<dbReference type="PROSITE" id="PS00178">
    <property type="entry name" value="AA_TRNA_LIGASE_I"/>
    <property type="match status" value="1"/>
</dbReference>
<dbReference type="GO" id="GO:0002161">
    <property type="term" value="F:aminoacyl-tRNA deacylase activity"/>
    <property type="evidence" value="ECO:0007669"/>
    <property type="project" value="InterPro"/>
</dbReference>
<sequence>MNEHYQPQAIEPNAQQYWEDNQSFKAVDDTSREKFYCLSMFPYPSGRLHMGHVRNYTIGDVVSRYQRMQGKNVLQPMGWDAFGLPAENAAINNKVAPAKWTYENIDYMRNQLKQMGFGYDWSRELATCHPEYYRWEQWFFTRLLKKGLVYKRESEVNWDPVDQTVLANEQVIDGRGWRSGALVERKKIPQWFLKITDYADQLLDDLDKLEHWPEQVKTMQRNWIGRSKGAEVSFKVDNYGDLQVFTTRPDTLMGVTYLAVAAQHPLALKAAETSAEIAAFIDDCKNVKVAEATWLPWKRKASI</sequence>
<evidence type="ECO:0000256" key="5">
    <source>
        <dbReference type="ARBA" id="ARBA00022741"/>
    </source>
</evidence>
<dbReference type="PANTHER" id="PTHR43740:SF2">
    <property type="entry name" value="LEUCINE--TRNA LIGASE, MITOCHONDRIAL"/>
    <property type="match status" value="1"/>
</dbReference>
<organism evidence="10 11">
    <name type="scientific">Nitrincola nitratireducens</name>
    <dbReference type="NCBI Taxonomy" id="1229521"/>
    <lineage>
        <taxon>Bacteria</taxon>
        <taxon>Pseudomonadati</taxon>
        <taxon>Pseudomonadota</taxon>
        <taxon>Gammaproteobacteria</taxon>
        <taxon>Oceanospirillales</taxon>
        <taxon>Oceanospirillaceae</taxon>
        <taxon>Nitrincola</taxon>
    </lineage>
</organism>
<dbReference type="Gene3D" id="3.40.50.620">
    <property type="entry name" value="HUPs"/>
    <property type="match status" value="1"/>
</dbReference>
<proteinExistence type="inferred from homology"/>
<dbReference type="AlphaFoldDB" id="W9VFE0"/>
<keyword evidence="4 10" id="KW-0436">Ligase</keyword>
<dbReference type="Proteomes" id="UP000019464">
    <property type="component" value="Unassembled WGS sequence"/>
</dbReference>
<dbReference type="Pfam" id="PF00133">
    <property type="entry name" value="tRNA-synt_1"/>
    <property type="match status" value="1"/>
</dbReference>
<dbReference type="Gene3D" id="1.10.730.10">
    <property type="entry name" value="Isoleucyl-tRNA Synthetase, Domain 1"/>
    <property type="match status" value="1"/>
</dbReference>
<keyword evidence="11" id="KW-1185">Reference proteome</keyword>
<evidence type="ECO:0000256" key="3">
    <source>
        <dbReference type="ARBA" id="ARBA00022490"/>
    </source>
</evidence>
<comment type="similarity">
    <text evidence="1">Belongs to the class-I aminoacyl-tRNA synthetase family.</text>
</comment>
<dbReference type="InterPro" id="IPR009008">
    <property type="entry name" value="Val/Leu/Ile-tRNA-synth_edit"/>
</dbReference>
<evidence type="ECO:0000256" key="7">
    <source>
        <dbReference type="ARBA" id="ARBA00022917"/>
    </source>
</evidence>
<evidence type="ECO:0000313" key="10">
    <source>
        <dbReference type="EMBL" id="EXJ09375.1"/>
    </source>
</evidence>
<dbReference type="FunFam" id="3.40.50.620:FF:000395">
    <property type="entry name" value="Leucine--tRNA ligase"/>
    <property type="match status" value="1"/>
</dbReference>
<dbReference type="PRINTS" id="PR00985">
    <property type="entry name" value="TRNASYNTHLEU"/>
</dbReference>
<dbReference type="PATRIC" id="fig|1229521.3.peg.3687"/>
<evidence type="ECO:0000259" key="9">
    <source>
        <dbReference type="Pfam" id="PF00133"/>
    </source>
</evidence>
<dbReference type="GO" id="GO:0006429">
    <property type="term" value="P:leucyl-tRNA aminoacylation"/>
    <property type="evidence" value="ECO:0007669"/>
    <property type="project" value="InterPro"/>
</dbReference>
<dbReference type="EC" id="6.1.1.4" evidence="2"/>
<evidence type="ECO:0000256" key="4">
    <source>
        <dbReference type="ARBA" id="ARBA00022598"/>
    </source>
</evidence>
<evidence type="ECO:0000256" key="1">
    <source>
        <dbReference type="ARBA" id="ARBA00005594"/>
    </source>
</evidence>
<accession>W9VFE0</accession>
<dbReference type="CDD" id="cd00812">
    <property type="entry name" value="LeuRS_core"/>
    <property type="match status" value="1"/>
</dbReference>
<dbReference type="GO" id="GO:0004823">
    <property type="term" value="F:leucine-tRNA ligase activity"/>
    <property type="evidence" value="ECO:0007669"/>
    <property type="project" value="UniProtKB-EC"/>
</dbReference>
<dbReference type="PANTHER" id="PTHR43740">
    <property type="entry name" value="LEUCYL-TRNA SYNTHETASE"/>
    <property type="match status" value="1"/>
</dbReference>
<keyword evidence="5" id="KW-0547">Nucleotide-binding</keyword>
<dbReference type="InterPro" id="IPR002300">
    <property type="entry name" value="aa-tRNA-synth_Ia"/>
</dbReference>
<dbReference type="EMBL" id="AONB01000025">
    <property type="protein sequence ID" value="EXJ09375.1"/>
    <property type="molecule type" value="Genomic_DNA"/>
</dbReference>
<gene>
    <name evidence="10" type="primary">leuS_1</name>
    <name evidence="10" type="ORF">D791_03658</name>
</gene>
<dbReference type="GO" id="GO:0005829">
    <property type="term" value="C:cytosol"/>
    <property type="evidence" value="ECO:0007669"/>
    <property type="project" value="TreeGrafter"/>
</dbReference>
<dbReference type="SUPFAM" id="SSF52374">
    <property type="entry name" value="Nucleotidylyl transferase"/>
    <property type="match status" value="1"/>
</dbReference>
<evidence type="ECO:0000256" key="8">
    <source>
        <dbReference type="ARBA" id="ARBA00023146"/>
    </source>
</evidence>
<dbReference type="STRING" id="1229521.D791_03658"/>
<evidence type="ECO:0000256" key="6">
    <source>
        <dbReference type="ARBA" id="ARBA00022840"/>
    </source>
</evidence>
<keyword evidence="8" id="KW-0030">Aminoacyl-tRNA synthetase</keyword>
<dbReference type="InterPro" id="IPR002302">
    <property type="entry name" value="Leu-tRNA-ligase"/>
</dbReference>
<feature type="domain" description="Aminoacyl-tRNA synthetase class Ia" evidence="9">
    <location>
        <begin position="15"/>
        <end position="225"/>
    </location>
</feature>
<keyword evidence="6" id="KW-0067">ATP-binding</keyword>
<protein>
    <recommendedName>
        <fullName evidence="2">leucine--tRNA ligase</fullName>
        <ecNumber evidence="2">6.1.1.4</ecNumber>
    </recommendedName>
</protein>
<dbReference type="InterPro" id="IPR001412">
    <property type="entry name" value="aa-tRNA-synth_I_CS"/>
</dbReference>
<comment type="caution">
    <text evidence="10">The sequence shown here is derived from an EMBL/GenBank/DDBJ whole genome shotgun (WGS) entry which is preliminary data.</text>
</comment>
<name>W9VFE0_9GAMM</name>
<keyword evidence="3" id="KW-0963">Cytoplasm</keyword>
<dbReference type="SUPFAM" id="SSF50677">
    <property type="entry name" value="ValRS/IleRS/LeuRS editing domain"/>
    <property type="match status" value="1"/>
</dbReference>
<reference evidence="11" key="1">
    <citation type="submission" date="2012-11" db="EMBL/GenBank/DDBJ databases">
        <authorList>
            <person name="Singh A."/>
            <person name="Pinnaka A.K."/>
            <person name="Vaidya B."/>
        </authorList>
    </citation>
    <scope>NUCLEOTIDE SEQUENCE [LARGE SCALE GENOMIC DNA]</scope>
    <source>
        <strain evidence="11">AK23</strain>
    </source>
</reference>
<evidence type="ECO:0000313" key="11">
    <source>
        <dbReference type="Proteomes" id="UP000019464"/>
    </source>
</evidence>
<evidence type="ECO:0000256" key="2">
    <source>
        <dbReference type="ARBA" id="ARBA00013164"/>
    </source>
</evidence>
<keyword evidence="7" id="KW-0648">Protein biosynthesis</keyword>
<reference evidence="10 11" key="2">
    <citation type="journal article" date="2015" name="Syst. Appl. Microbiol.">
        <title>Nitrincola nitratireducens sp. nov. isolated from a haloalkaline crater lake.</title>
        <authorList>
            <person name="Singh A."/>
            <person name="Vaidya B."/>
            <person name="Tanuku N.R."/>
            <person name="Pinnaka A.K."/>
        </authorList>
    </citation>
    <scope>NUCLEOTIDE SEQUENCE [LARGE SCALE GENOMIC DNA]</scope>
    <source>
        <strain evidence="10 11">AK23</strain>
    </source>
</reference>
<dbReference type="GO" id="GO:0005524">
    <property type="term" value="F:ATP binding"/>
    <property type="evidence" value="ECO:0007669"/>
    <property type="project" value="UniProtKB-KW"/>
</dbReference>